<accession>A0A815HF60</accession>
<reference evidence="4" key="1">
    <citation type="submission" date="2021-02" db="EMBL/GenBank/DDBJ databases">
        <authorList>
            <person name="Nowell W R."/>
        </authorList>
    </citation>
    <scope>NUCLEOTIDE SEQUENCE</scope>
</reference>
<comment type="caution">
    <text evidence="4">The sequence shown here is derived from an EMBL/GenBank/DDBJ whole genome shotgun (WGS) entry which is preliminary data.</text>
</comment>
<dbReference type="SUPFAM" id="SSF56112">
    <property type="entry name" value="Protein kinase-like (PK-like)"/>
    <property type="match status" value="1"/>
</dbReference>
<sequence length="513" mass="59699">MKSINHRSRSSSVSSNGSINNNNNYGYSSSDSFLSLIESPVSSSSKNQSNQQQNQTYFRNRKRTHDRVNIVANGTIIKDSNNNNWMVQNCIKARHERYLYTVTPVKHQSAQQQQQQHNIVKTKISPLMFLTEKLKESREDILNKAKAQNEELDYVFYGAVMTTSDDNNNNNTNEHSVTNSTTANQLTWSSSCTLSLSSADSVEKKNKQLFSKFNGSEITPQHQKPKQVYEHNHHHQCEKVTKVIHGIVEFLKNDETYDSNKVNKYSVEMVFTQDKSQQNDNPSDLLQQVLKKEIFKLKEIRRKNTSNSNGDGFYKFIVKKDRLNDRNTYELHEQDEEQQTETNSKVIPTPIQPPIKYLLKLELSSANKTSTSSLYTIDNEINFYSKFATQDKLKSFIKKHQLMYLAIPEYVASGLYKHTNGSIYKFLIMEQYRDNLKSLINSYDSSLPEHNALNLFLQVLYVLQYIHEKNYVHKIIKPKYLTFASKQPYFIYLTQFRTVKYINDDTINGEFIY</sequence>
<evidence type="ECO:0000313" key="6">
    <source>
        <dbReference type="EMBL" id="CAF4225177.1"/>
    </source>
</evidence>
<evidence type="ECO:0000313" key="5">
    <source>
        <dbReference type="EMBL" id="CAF3653896.1"/>
    </source>
</evidence>
<evidence type="ECO:0000313" key="3">
    <source>
        <dbReference type="EMBL" id="CAF0869101.1"/>
    </source>
</evidence>
<name>A0A815HF60_9BILA</name>
<keyword evidence="7" id="KW-1185">Reference proteome</keyword>
<feature type="compositionally biased region" description="Low complexity" evidence="1">
    <location>
        <begin position="10"/>
        <end position="22"/>
    </location>
</feature>
<feature type="compositionally biased region" description="Low complexity" evidence="1">
    <location>
        <begin position="39"/>
        <end position="55"/>
    </location>
</feature>
<feature type="region of interest" description="Disordered" evidence="1">
    <location>
        <begin position="1"/>
        <end position="22"/>
    </location>
</feature>
<dbReference type="PROSITE" id="PS50011">
    <property type="entry name" value="PROTEIN_KINASE_DOM"/>
    <property type="match status" value="1"/>
</dbReference>
<dbReference type="Proteomes" id="UP000681722">
    <property type="component" value="Unassembled WGS sequence"/>
</dbReference>
<dbReference type="Proteomes" id="UP000682733">
    <property type="component" value="Unassembled WGS sequence"/>
</dbReference>
<evidence type="ECO:0000313" key="7">
    <source>
        <dbReference type="Proteomes" id="UP000663829"/>
    </source>
</evidence>
<dbReference type="Gene3D" id="1.10.510.10">
    <property type="entry name" value="Transferase(Phosphotransferase) domain 1"/>
    <property type="match status" value="1"/>
</dbReference>
<feature type="region of interest" description="Disordered" evidence="1">
    <location>
        <begin position="39"/>
        <end position="65"/>
    </location>
</feature>
<dbReference type="Proteomes" id="UP000663829">
    <property type="component" value="Unassembled WGS sequence"/>
</dbReference>
<dbReference type="InterPro" id="IPR000719">
    <property type="entry name" value="Prot_kinase_dom"/>
</dbReference>
<dbReference type="GO" id="GO:0005524">
    <property type="term" value="F:ATP binding"/>
    <property type="evidence" value="ECO:0007669"/>
    <property type="project" value="InterPro"/>
</dbReference>
<dbReference type="GO" id="GO:0004672">
    <property type="term" value="F:protein kinase activity"/>
    <property type="evidence" value="ECO:0007669"/>
    <property type="project" value="InterPro"/>
</dbReference>
<dbReference type="InterPro" id="IPR011009">
    <property type="entry name" value="Kinase-like_dom_sf"/>
</dbReference>
<evidence type="ECO:0000256" key="1">
    <source>
        <dbReference type="SAM" id="MobiDB-lite"/>
    </source>
</evidence>
<protein>
    <recommendedName>
        <fullName evidence="2">Protein kinase domain-containing protein</fullName>
    </recommendedName>
</protein>
<evidence type="ECO:0000313" key="4">
    <source>
        <dbReference type="EMBL" id="CAF1353301.1"/>
    </source>
</evidence>
<dbReference type="EMBL" id="CAJOBA010002646">
    <property type="protein sequence ID" value="CAF3653896.1"/>
    <property type="molecule type" value="Genomic_DNA"/>
</dbReference>
<evidence type="ECO:0000259" key="2">
    <source>
        <dbReference type="PROSITE" id="PS50011"/>
    </source>
</evidence>
<dbReference type="AlphaFoldDB" id="A0A815HF60"/>
<organism evidence="4 7">
    <name type="scientific">Didymodactylos carnosus</name>
    <dbReference type="NCBI Taxonomy" id="1234261"/>
    <lineage>
        <taxon>Eukaryota</taxon>
        <taxon>Metazoa</taxon>
        <taxon>Spiralia</taxon>
        <taxon>Gnathifera</taxon>
        <taxon>Rotifera</taxon>
        <taxon>Eurotatoria</taxon>
        <taxon>Bdelloidea</taxon>
        <taxon>Philodinida</taxon>
        <taxon>Philodinidae</taxon>
        <taxon>Didymodactylos</taxon>
    </lineage>
</organism>
<gene>
    <name evidence="4" type="ORF">GPM918_LOCUS31020</name>
    <name evidence="3" type="ORF">OVA965_LOCUS8036</name>
    <name evidence="6" type="ORF">SRO942_LOCUS31653</name>
    <name evidence="5" type="ORF">TMI583_LOCUS8032</name>
</gene>
<dbReference type="EMBL" id="CAJNOK010002645">
    <property type="protein sequence ID" value="CAF0869101.1"/>
    <property type="molecule type" value="Genomic_DNA"/>
</dbReference>
<dbReference type="Proteomes" id="UP000677228">
    <property type="component" value="Unassembled WGS sequence"/>
</dbReference>
<feature type="domain" description="Protein kinase" evidence="2">
    <location>
        <begin position="303"/>
        <end position="513"/>
    </location>
</feature>
<proteinExistence type="predicted"/>
<dbReference type="EMBL" id="CAJNOQ010015019">
    <property type="protein sequence ID" value="CAF1353301.1"/>
    <property type="molecule type" value="Genomic_DNA"/>
</dbReference>
<dbReference type="EMBL" id="CAJOBC010065649">
    <property type="protein sequence ID" value="CAF4225177.1"/>
    <property type="molecule type" value="Genomic_DNA"/>
</dbReference>
<dbReference type="OrthoDB" id="2687620at2759"/>